<dbReference type="Proteomes" id="UP000276133">
    <property type="component" value="Unassembled WGS sequence"/>
</dbReference>
<keyword evidence="1" id="KW-1133">Transmembrane helix</keyword>
<reference evidence="2 3" key="1">
    <citation type="journal article" date="2018" name="Sci. Rep.">
        <title>Genomic signatures of local adaptation to the degree of environmental predictability in rotifers.</title>
        <authorList>
            <person name="Franch-Gras L."/>
            <person name="Hahn C."/>
            <person name="Garcia-Roger E.M."/>
            <person name="Carmona M.J."/>
            <person name="Serra M."/>
            <person name="Gomez A."/>
        </authorList>
    </citation>
    <scope>NUCLEOTIDE SEQUENCE [LARGE SCALE GENOMIC DNA]</scope>
    <source>
        <strain evidence="2">HYR1</strain>
    </source>
</reference>
<protein>
    <submittedName>
        <fullName evidence="2">Uncharacterized protein</fullName>
    </submittedName>
</protein>
<evidence type="ECO:0000313" key="3">
    <source>
        <dbReference type="Proteomes" id="UP000276133"/>
    </source>
</evidence>
<evidence type="ECO:0000313" key="2">
    <source>
        <dbReference type="EMBL" id="RNA39215.1"/>
    </source>
</evidence>
<feature type="transmembrane region" description="Helical" evidence="1">
    <location>
        <begin position="53"/>
        <end position="79"/>
    </location>
</feature>
<organism evidence="2 3">
    <name type="scientific">Brachionus plicatilis</name>
    <name type="common">Marine rotifer</name>
    <name type="synonym">Brachionus muelleri</name>
    <dbReference type="NCBI Taxonomy" id="10195"/>
    <lineage>
        <taxon>Eukaryota</taxon>
        <taxon>Metazoa</taxon>
        <taxon>Spiralia</taxon>
        <taxon>Gnathifera</taxon>
        <taxon>Rotifera</taxon>
        <taxon>Eurotatoria</taxon>
        <taxon>Monogononta</taxon>
        <taxon>Pseudotrocha</taxon>
        <taxon>Ploima</taxon>
        <taxon>Brachionidae</taxon>
        <taxon>Brachionus</taxon>
    </lineage>
</organism>
<gene>
    <name evidence="2" type="ORF">BpHYR1_009533</name>
</gene>
<comment type="caution">
    <text evidence="2">The sequence shown here is derived from an EMBL/GenBank/DDBJ whole genome shotgun (WGS) entry which is preliminary data.</text>
</comment>
<dbReference type="AlphaFoldDB" id="A0A3M7SU19"/>
<keyword evidence="3" id="KW-1185">Reference proteome</keyword>
<proteinExistence type="predicted"/>
<evidence type="ECO:0000256" key="1">
    <source>
        <dbReference type="SAM" id="Phobius"/>
    </source>
</evidence>
<dbReference type="EMBL" id="REGN01000774">
    <property type="protein sequence ID" value="RNA39215.1"/>
    <property type="molecule type" value="Genomic_DNA"/>
</dbReference>
<name>A0A3M7SU19_BRAPC</name>
<keyword evidence="1" id="KW-0812">Transmembrane</keyword>
<accession>A0A3M7SU19</accession>
<keyword evidence="1" id="KW-0472">Membrane</keyword>
<sequence length="85" mass="10226">MSLVIENLLIVRINRKWFVYSFTKPSLVMPFIEVDKYFTLVKLYLSEDLSHQIHFVSFFIPWTIFVLIMSNEALFFLLFPKSFLI</sequence>